<evidence type="ECO:0000313" key="2">
    <source>
        <dbReference type="EMBL" id="OXA84600.1"/>
    </source>
</evidence>
<feature type="domain" description="HTH araC/xylS-type" evidence="1">
    <location>
        <begin position="226"/>
        <end position="320"/>
    </location>
</feature>
<name>A0A226GTF2_9FLAO</name>
<dbReference type="GO" id="GO:0003700">
    <property type="term" value="F:DNA-binding transcription factor activity"/>
    <property type="evidence" value="ECO:0007669"/>
    <property type="project" value="InterPro"/>
</dbReference>
<keyword evidence="3" id="KW-1185">Reference proteome</keyword>
<protein>
    <recommendedName>
        <fullName evidence="1">HTH araC/xylS-type domain-containing protein</fullName>
    </recommendedName>
</protein>
<dbReference type="SMART" id="SM00342">
    <property type="entry name" value="HTH_ARAC"/>
    <property type="match status" value="1"/>
</dbReference>
<dbReference type="Pfam" id="PF12833">
    <property type="entry name" value="HTH_18"/>
    <property type="match status" value="1"/>
</dbReference>
<dbReference type="PANTHER" id="PTHR47893">
    <property type="entry name" value="REGULATORY PROTEIN PCHR"/>
    <property type="match status" value="1"/>
</dbReference>
<dbReference type="AlphaFoldDB" id="A0A226GTF2"/>
<dbReference type="Gene3D" id="1.10.10.60">
    <property type="entry name" value="Homeodomain-like"/>
    <property type="match status" value="1"/>
</dbReference>
<proteinExistence type="predicted"/>
<organism evidence="2 3">
    <name type="scientific">Flavobacterium hercynium</name>
    <dbReference type="NCBI Taxonomy" id="387094"/>
    <lineage>
        <taxon>Bacteria</taxon>
        <taxon>Pseudomonadati</taxon>
        <taxon>Bacteroidota</taxon>
        <taxon>Flavobacteriia</taxon>
        <taxon>Flavobacteriales</taxon>
        <taxon>Flavobacteriaceae</taxon>
        <taxon>Flavobacterium</taxon>
    </lineage>
</organism>
<dbReference type="GO" id="GO:0043565">
    <property type="term" value="F:sequence-specific DNA binding"/>
    <property type="evidence" value="ECO:0007669"/>
    <property type="project" value="InterPro"/>
</dbReference>
<dbReference type="PANTHER" id="PTHR47893:SF1">
    <property type="entry name" value="REGULATORY PROTEIN PCHR"/>
    <property type="match status" value="1"/>
</dbReference>
<dbReference type="PROSITE" id="PS01124">
    <property type="entry name" value="HTH_ARAC_FAMILY_2"/>
    <property type="match status" value="1"/>
</dbReference>
<dbReference type="InterPro" id="IPR053142">
    <property type="entry name" value="PchR_regulatory_protein"/>
</dbReference>
<dbReference type="RefSeq" id="WP_089051755.1">
    <property type="nucleotide sequence ID" value="NZ_FXTV01000027.1"/>
</dbReference>
<reference evidence="2 3" key="1">
    <citation type="submission" date="2016-11" db="EMBL/GenBank/DDBJ databases">
        <title>Whole genomes of Flavobacteriaceae.</title>
        <authorList>
            <person name="Stine C."/>
            <person name="Li C."/>
            <person name="Tadesse D."/>
        </authorList>
    </citation>
    <scope>NUCLEOTIDE SEQUENCE [LARGE SCALE GENOMIC DNA]</scope>
    <source>
        <strain evidence="2 3">DSM 18292</strain>
    </source>
</reference>
<dbReference type="EMBL" id="MUGW01000057">
    <property type="protein sequence ID" value="OXA84600.1"/>
    <property type="molecule type" value="Genomic_DNA"/>
</dbReference>
<gene>
    <name evidence="2" type="ORF">B0A66_20700</name>
</gene>
<dbReference type="InterPro" id="IPR018060">
    <property type="entry name" value="HTH_AraC"/>
</dbReference>
<sequence>MIEINLSSFSISSWLQNLAEQLGAEIIDEKFILIPESIGKGGFFITEVAPGLSVVIWDLVFKEAIDIKVLKADSSLFVVHYDFSDDLNLIMIDGTRYKFDYKTDLGMGVFNAALESLHHPTVGERIYAMRLLVNKKLLNVLTANRVMKMTDNKIKNGKKTICFFDHIDSKSRILLQDIKSKSIFDPAFEIYLRGISFRLLSKFIDRYYNMEPLVYLISEKEADLLMTTKDYLKENLLNNFVGVDVLADMAGMSVTKYKSLFKKMFLTTPNGFFVQERMILAKKLLRSKNFYSVAEIAAELKFHKTAIFNVAYFKYHGVDPCIDFIALDDLE</sequence>
<dbReference type="OrthoDB" id="1228649at2"/>
<evidence type="ECO:0000259" key="1">
    <source>
        <dbReference type="PROSITE" id="PS01124"/>
    </source>
</evidence>
<evidence type="ECO:0000313" key="3">
    <source>
        <dbReference type="Proteomes" id="UP000198345"/>
    </source>
</evidence>
<dbReference type="Proteomes" id="UP000198345">
    <property type="component" value="Unassembled WGS sequence"/>
</dbReference>
<accession>A0A226GTF2</accession>
<comment type="caution">
    <text evidence="2">The sequence shown here is derived from an EMBL/GenBank/DDBJ whole genome shotgun (WGS) entry which is preliminary data.</text>
</comment>